<accession>A0AAN9C7A2</accession>
<evidence type="ECO:0008006" key="4">
    <source>
        <dbReference type="Google" id="ProtNLM"/>
    </source>
</evidence>
<evidence type="ECO:0000313" key="3">
    <source>
        <dbReference type="Proteomes" id="UP001374579"/>
    </source>
</evidence>
<protein>
    <recommendedName>
        <fullName evidence="4">Myeloid-derived growth factor</fullName>
    </recommendedName>
</protein>
<dbReference type="Proteomes" id="UP001374579">
    <property type="component" value="Unassembled WGS sequence"/>
</dbReference>
<comment type="caution">
    <text evidence="2">The sequence shown here is derived from an EMBL/GenBank/DDBJ whole genome shotgun (WGS) entry which is preliminary data.</text>
</comment>
<dbReference type="GO" id="GO:0001938">
    <property type="term" value="P:positive regulation of endothelial cell proliferation"/>
    <property type="evidence" value="ECO:0007669"/>
    <property type="project" value="TreeGrafter"/>
</dbReference>
<reference evidence="2 3" key="1">
    <citation type="submission" date="2024-02" db="EMBL/GenBank/DDBJ databases">
        <title>Chromosome-scale genome assembly of the rough periwinkle Littorina saxatilis.</title>
        <authorList>
            <person name="De Jode A."/>
            <person name="Faria R."/>
            <person name="Formenti G."/>
            <person name="Sims Y."/>
            <person name="Smith T.P."/>
            <person name="Tracey A."/>
            <person name="Wood J.M.D."/>
            <person name="Zagrodzka Z.B."/>
            <person name="Johannesson K."/>
            <person name="Butlin R.K."/>
            <person name="Leder E.H."/>
        </authorList>
    </citation>
    <scope>NUCLEOTIDE SEQUENCE [LARGE SCALE GENOMIC DNA]</scope>
    <source>
        <strain evidence="2">Snail1</strain>
        <tissue evidence="2">Muscle</tissue>
    </source>
</reference>
<proteinExistence type="predicted"/>
<dbReference type="Pfam" id="PF10572">
    <property type="entry name" value="UPF0556"/>
    <property type="match status" value="1"/>
</dbReference>
<keyword evidence="1" id="KW-0732">Signal</keyword>
<dbReference type="PANTHER" id="PTHR31230:SF1">
    <property type="entry name" value="MYELOID-DERIVED GROWTH FACTOR"/>
    <property type="match status" value="1"/>
</dbReference>
<evidence type="ECO:0000313" key="2">
    <source>
        <dbReference type="EMBL" id="KAK7115690.1"/>
    </source>
</evidence>
<feature type="chain" id="PRO_5043003212" description="Myeloid-derived growth factor" evidence="1">
    <location>
        <begin position="20"/>
        <end position="154"/>
    </location>
</feature>
<name>A0AAN9C7A2_9CAEN</name>
<dbReference type="InterPro" id="IPR018887">
    <property type="entry name" value="MYDGF"/>
</dbReference>
<dbReference type="PANTHER" id="PTHR31230">
    <property type="entry name" value="MYELOID-DERIVED GROWTH FACTOR MYDGF"/>
    <property type="match status" value="1"/>
</dbReference>
<dbReference type="AlphaFoldDB" id="A0AAN9C7A2"/>
<evidence type="ECO:0000256" key="1">
    <source>
        <dbReference type="SAM" id="SignalP"/>
    </source>
</evidence>
<keyword evidence="3" id="KW-1185">Reference proteome</keyword>
<gene>
    <name evidence="2" type="ORF">V1264_001512</name>
</gene>
<organism evidence="2 3">
    <name type="scientific">Littorina saxatilis</name>
    <dbReference type="NCBI Taxonomy" id="31220"/>
    <lineage>
        <taxon>Eukaryota</taxon>
        <taxon>Metazoa</taxon>
        <taxon>Spiralia</taxon>
        <taxon>Lophotrochozoa</taxon>
        <taxon>Mollusca</taxon>
        <taxon>Gastropoda</taxon>
        <taxon>Caenogastropoda</taxon>
        <taxon>Littorinimorpha</taxon>
        <taxon>Littorinoidea</taxon>
        <taxon>Littorinidae</taxon>
        <taxon>Littorina</taxon>
    </lineage>
</organism>
<feature type="signal peptide" evidence="1">
    <location>
        <begin position="1"/>
        <end position="19"/>
    </location>
</feature>
<dbReference type="EMBL" id="JBAMIC010000001">
    <property type="protein sequence ID" value="KAK7115690.1"/>
    <property type="molecule type" value="Genomic_DNA"/>
</dbReference>
<sequence length="154" mass="17303">MKWFVIVTIFVCNIAQDLCDDSTQDVFFVKPGGQTTVYEKEWNGFKCSFQYQAQGGTHEQWQVSMETIDDGQSLMCTIARGQTSYLFFETFTMTLSGPGVKLQQFEAIKTEGKPLAENEYKVNKKANTLTAAPGQFKNQLEKITLLGSLGKTEL</sequence>
<dbReference type="GO" id="GO:0005615">
    <property type="term" value="C:extracellular space"/>
    <property type="evidence" value="ECO:0007669"/>
    <property type="project" value="TreeGrafter"/>
</dbReference>